<dbReference type="PANTHER" id="PTHR30629:SF2">
    <property type="entry name" value="PROPHAGE INTEGRASE INTS-RELATED"/>
    <property type="match status" value="1"/>
</dbReference>
<dbReference type="Pfam" id="PF13356">
    <property type="entry name" value="Arm-DNA-bind_3"/>
    <property type="match status" value="1"/>
</dbReference>
<dbReference type="GO" id="GO:0015074">
    <property type="term" value="P:DNA integration"/>
    <property type="evidence" value="ECO:0007669"/>
    <property type="project" value="UniProtKB-KW"/>
</dbReference>
<dbReference type="Gene3D" id="1.10.443.10">
    <property type="entry name" value="Intergrase catalytic core"/>
    <property type="match status" value="1"/>
</dbReference>
<organism evidence="6">
    <name type="scientific">bacterium 19NY03SH02</name>
    <dbReference type="NCBI Taxonomy" id="2920631"/>
    <lineage>
        <taxon>Bacteria</taxon>
    </lineage>
</organism>
<proteinExistence type="inferred from homology"/>
<evidence type="ECO:0000259" key="5">
    <source>
        <dbReference type="PROSITE" id="PS51898"/>
    </source>
</evidence>
<keyword evidence="3" id="KW-0238">DNA-binding</keyword>
<accession>A0AAU6UZT8</accession>
<dbReference type="GO" id="GO:0003677">
    <property type="term" value="F:DNA binding"/>
    <property type="evidence" value="ECO:0007669"/>
    <property type="project" value="UniProtKB-KW"/>
</dbReference>
<evidence type="ECO:0000256" key="1">
    <source>
        <dbReference type="ARBA" id="ARBA00008857"/>
    </source>
</evidence>
<comment type="similarity">
    <text evidence="1">Belongs to the 'phage' integrase family.</text>
</comment>
<protein>
    <submittedName>
        <fullName evidence="6">Tyrosine-type recombinase/integrase</fullName>
    </submittedName>
</protein>
<dbReference type="CDD" id="cd00796">
    <property type="entry name" value="INT_Rci_Hp1_C"/>
    <property type="match status" value="1"/>
</dbReference>
<dbReference type="InterPro" id="IPR038488">
    <property type="entry name" value="Integrase_DNA-bd_sf"/>
</dbReference>
<sequence length="449" mass="50956">MDAEISFTKRAFEQLKGGTKRYRLADFGHRDSVNGLILEVMPSGKKFFRFRRKHLGKDTSVTIGEFPNVTIENARKFAKQIAVQFAEGENPNEAKRLAREETARRDALSMSVQDLFDGWEAEFLLKIKTGERRPKSLQDARSTWANHLQAPIGHIEVSSIDPVGAENLLKRILTKSSVAVRNKCLTLLKSMYAGQEHNPFAKVRKLTEVKRERILNQDEVRRLLESLHSERPLYRDIVMMLLLTGQRKSCVLSMEWREIDKDRGIWLIPTSKMKAKKAHAVPLTKEAMEILTRRSAEAVAGQRFVFPSDNSLTGHVTEKSSQGSFWHRITDRAGLRGEGKGESVTIHDLRRTIASWSVMRGGNIQTTSKLLGHSDISITASTYAHLDIEQVRRELGITTAALLGLGAEVGEEMKPREQESRVERLIREIEELSPEERKELLIKIELATN</sequence>
<dbReference type="EMBL" id="CP095354">
    <property type="protein sequence ID" value="XAG79876.1"/>
    <property type="molecule type" value="Genomic_DNA"/>
</dbReference>
<evidence type="ECO:0000313" key="6">
    <source>
        <dbReference type="EMBL" id="XAG79876.1"/>
    </source>
</evidence>
<dbReference type="Gene3D" id="3.30.160.390">
    <property type="entry name" value="Integrase, DNA-binding domain"/>
    <property type="match status" value="1"/>
</dbReference>
<keyword evidence="2" id="KW-0229">DNA integration</keyword>
<evidence type="ECO:0000256" key="2">
    <source>
        <dbReference type="ARBA" id="ARBA00022908"/>
    </source>
</evidence>
<dbReference type="Gene3D" id="1.10.150.130">
    <property type="match status" value="1"/>
</dbReference>
<dbReference type="InterPro" id="IPR013762">
    <property type="entry name" value="Integrase-like_cat_sf"/>
</dbReference>
<keyword evidence="4" id="KW-0233">DNA recombination</keyword>
<dbReference type="Pfam" id="PF00589">
    <property type="entry name" value="Phage_integrase"/>
    <property type="match status" value="1"/>
</dbReference>
<dbReference type="InterPro" id="IPR025166">
    <property type="entry name" value="Integrase_DNA_bind_dom"/>
</dbReference>
<dbReference type="PANTHER" id="PTHR30629">
    <property type="entry name" value="PROPHAGE INTEGRASE"/>
    <property type="match status" value="1"/>
</dbReference>
<dbReference type="GO" id="GO:0006310">
    <property type="term" value="P:DNA recombination"/>
    <property type="evidence" value="ECO:0007669"/>
    <property type="project" value="UniProtKB-KW"/>
</dbReference>
<reference evidence="6" key="1">
    <citation type="submission" date="2022-03" db="EMBL/GenBank/DDBJ databases">
        <title>Sea Food Isolates.</title>
        <authorList>
            <person name="Li c."/>
        </authorList>
    </citation>
    <scope>NUCLEOTIDE SEQUENCE</scope>
    <source>
        <strain evidence="6">19NY03SH02</strain>
    </source>
</reference>
<dbReference type="PROSITE" id="PS51898">
    <property type="entry name" value="TYR_RECOMBINASE"/>
    <property type="match status" value="1"/>
</dbReference>
<dbReference type="InterPro" id="IPR002104">
    <property type="entry name" value="Integrase_catalytic"/>
</dbReference>
<dbReference type="InterPro" id="IPR011010">
    <property type="entry name" value="DNA_brk_join_enz"/>
</dbReference>
<evidence type="ECO:0000256" key="3">
    <source>
        <dbReference type="ARBA" id="ARBA00023125"/>
    </source>
</evidence>
<dbReference type="SUPFAM" id="SSF56349">
    <property type="entry name" value="DNA breaking-rejoining enzymes"/>
    <property type="match status" value="1"/>
</dbReference>
<evidence type="ECO:0000256" key="4">
    <source>
        <dbReference type="ARBA" id="ARBA00023172"/>
    </source>
</evidence>
<dbReference type="AlphaFoldDB" id="A0AAU6UZT8"/>
<feature type="domain" description="Tyr recombinase" evidence="5">
    <location>
        <begin position="210"/>
        <end position="396"/>
    </location>
</feature>
<dbReference type="InterPro" id="IPR050808">
    <property type="entry name" value="Phage_Integrase"/>
</dbReference>
<name>A0AAU6UZT8_UNCXX</name>
<dbReference type="InterPro" id="IPR010998">
    <property type="entry name" value="Integrase_recombinase_N"/>
</dbReference>
<gene>
    <name evidence="6" type="ORF">MRN14_15610</name>
</gene>